<reference evidence="4 8" key="3">
    <citation type="journal article" date="2015" name="Vet. Microbiol.">
        <title>Whole-genome sequence of a novel Chinese cyprinid herpesvirus 3 isolate reveals the existence of a distinct European genotype in East Asia.</title>
        <authorList>
            <person name="Li W."/>
            <person name="Lee X."/>
            <person name="Weng S."/>
            <person name="He J."/>
            <person name="Dong C."/>
        </authorList>
    </citation>
    <scope>NUCLEOTIDE SEQUENCE [LARGE SCALE GENOMIC DNA]</scope>
    <source>
        <strain evidence="4">KHV-GZ11</strain>
    </source>
</reference>
<dbReference type="Proteomes" id="UP000169752">
    <property type="component" value="Segment"/>
</dbReference>
<evidence type="ECO:0000313" key="7">
    <source>
        <dbReference type="Proteomes" id="UP000156776"/>
    </source>
</evidence>
<protein>
    <submittedName>
        <fullName evidence="4">ORF143L</fullName>
    </submittedName>
    <submittedName>
        <fullName evidence="3">Protein ORF143</fullName>
    </submittedName>
</protein>
<feature type="region of interest" description="Disordered" evidence="1">
    <location>
        <begin position="24"/>
        <end position="60"/>
    </location>
</feature>
<keyword evidence="7" id="KW-1185">Reference proteome</keyword>
<evidence type="ECO:0000313" key="4">
    <source>
        <dbReference type="EMBL" id="AIC32498.1"/>
    </source>
</evidence>
<evidence type="ECO:0000313" key="3">
    <source>
        <dbReference type="EMBL" id="ABG42970.1"/>
    </source>
</evidence>
<dbReference type="KEGG" id="vg:11266473"/>
<dbReference type="Proteomes" id="UP000106924">
    <property type="component" value="Segment"/>
</dbReference>
<reference evidence="6 7" key="1">
    <citation type="journal article" date="2007" name="J. Virol.">
        <title>Genome sequences of three koi herpesvirus isolates representing the expanding distribution of an emerging disease threatening koi and common carp worldwide.</title>
        <authorList>
            <person name="Aoki T."/>
            <person name="Hirono I."/>
            <person name="Kurokawa K."/>
            <person name="Fukuda H."/>
            <person name="Nahary R."/>
            <person name="Eldar A."/>
            <person name="Davison A.J."/>
            <person name="Waltzek T.B."/>
            <person name="Bercovier H."/>
            <person name="Hedrick R.P."/>
        </authorList>
    </citation>
    <scope>NUCLEOTIDE SEQUENCE [LARGE SCALE GENOMIC DNA]</scope>
    <source>
        <strain evidence="2">KHV-I</strain>
        <strain evidence="3 7">KHV-U</strain>
        <strain evidence="5">TUMST1</strain>
    </source>
</reference>
<dbReference type="GeneID" id="11266473"/>
<evidence type="ECO:0000313" key="2">
    <source>
        <dbReference type="EMBL" id="ABC55100.1"/>
    </source>
</evidence>
<dbReference type="Proteomes" id="UP000156776">
    <property type="component" value="Segment"/>
</dbReference>
<feature type="compositionally biased region" description="Acidic residues" evidence="1">
    <location>
        <begin position="32"/>
        <end position="60"/>
    </location>
</feature>
<organism evidence="2 6">
    <name type="scientific">Cyprinid herpesvirus 3</name>
    <name type="common">CyHV-3</name>
    <dbReference type="NCBI Taxonomy" id="180230"/>
    <lineage>
        <taxon>Viruses</taxon>
        <taxon>Duplodnaviria</taxon>
        <taxon>Heunggongvirae</taxon>
        <taxon>Peploviricota</taxon>
        <taxon>Herviviricetes</taxon>
        <taxon>Herpesvirales</taxon>
        <taxon>Alloherpesviridae</taxon>
        <taxon>Cyvirus</taxon>
        <taxon>Cyvirus cyprinidallo3</taxon>
    </lineage>
</organism>
<evidence type="ECO:0000256" key="1">
    <source>
        <dbReference type="SAM" id="MobiDB-lite"/>
    </source>
</evidence>
<accession>A3QMV8</accession>
<dbReference type="EMBL" id="AP008984">
    <property type="protein sequence ID" value="BAF48957.1"/>
    <property type="molecule type" value="Genomic_DNA"/>
</dbReference>
<proteinExistence type="predicted"/>
<evidence type="ECO:0000313" key="6">
    <source>
        <dbReference type="Proteomes" id="UP000106924"/>
    </source>
</evidence>
<dbReference type="Proteomes" id="UP000160099">
    <property type="component" value="Segment"/>
</dbReference>
<dbReference type="RefSeq" id="YP_001096178.1">
    <property type="nucleotide sequence ID" value="NC_009127.1"/>
</dbReference>
<dbReference type="EMBL" id="DQ657948">
    <property type="protein sequence ID" value="ABG42970.1"/>
    <property type="molecule type" value="Genomic_DNA"/>
</dbReference>
<gene>
    <name evidence="4" type="ORF">CyHV3-GZ_ORF143L</name>
    <name evidence="3" type="ORF">CyHV3_ORF143</name>
    <name evidence="5" type="ORF">KHVJ153</name>
</gene>
<evidence type="ECO:0000313" key="8">
    <source>
        <dbReference type="Proteomes" id="UP000160099"/>
    </source>
</evidence>
<dbReference type="EMBL" id="DQ177346">
    <property type="protein sequence ID" value="ABC55100.1"/>
    <property type="molecule type" value="Genomic_DNA"/>
</dbReference>
<evidence type="ECO:0000313" key="5">
    <source>
        <dbReference type="EMBL" id="BAF48957.1"/>
    </source>
</evidence>
<sequence length="311" mass="34783">MSAPLPLEQLLKVSFDEDDAVFARETTAPIAEAEEVEVADETETETETGEVGADEGDDDAPVTIKAIEDDPDCDKSPEARASLRLLELCFFSPMREEMRHQKQMGVRLQHLALESEEVLTVLSDEARPSNELLLSMTHRLDVPHMTNEEWREHHSKSDDNLSKLRANLMLGGACLIMASDLTLDLKWKDCDKWSERSVWLHRGNTWEGFAATALDLVRVKLGLPNWNPMTTLAMLLTELCSARHCAEWELKTTVRPPAPFMLRYVIDAYNYLVVAESSLPRSVAIAIEEAEADAVSEPTPTLAAAVESEYC</sequence>
<name>A3QMV8_CYHV3</name>
<reference evidence="3" key="2">
    <citation type="submission" date="2007-03" db="EMBL/GenBank/DDBJ databases">
        <title>Comparative genomics of carp herpesviruses.</title>
        <authorList>
            <person name="Davison A.J."/>
            <person name="Kurobe T."/>
            <person name="Gatherer D."/>
            <person name="Cunningham C."/>
            <person name="Waltzek T.B."/>
            <person name="Korf I."/>
            <person name="Fukuda H."/>
            <person name="Hedrick R.P."/>
        </authorList>
    </citation>
    <scope>NUCLEOTIDE SEQUENCE</scope>
    <source>
        <strain evidence="3">KHV-U</strain>
    </source>
</reference>
<dbReference type="EMBL" id="KJ627438">
    <property type="protein sequence ID" value="AIC32498.1"/>
    <property type="molecule type" value="Genomic_DNA"/>
</dbReference>